<reference evidence="1" key="1">
    <citation type="submission" date="2021-06" db="EMBL/GenBank/DDBJ databases">
        <authorList>
            <person name="Kallberg Y."/>
            <person name="Tangrot J."/>
            <person name="Rosling A."/>
        </authorList>
    </citation>
    <scope>NUCLEOTIDE SEQUENCE</scope>
    <source>
        <strain evidence="1">MA461A</strain>
    </source>
</reference>
<protein>
    <submittedName>
        <fullName evidence="1">2865_t:CDS:1</fullName>
    </submittedName>
</protein>
<feature type="non-terminal residue" evidence="1">
    <location>
        <position position="1"/>
    </location>
</feature>
<dbReference type="Proteomes" id="UP000789920">
    <property type="component" value="Unassembled WGS sequence"/>
</dbReference>
<gene>
    <name evidence="1" type="ORF">RPERSI_LOCUS33434</name>
</gene>
<evidence type="ECO:0000313" key="1">
    <source>
        <dbReference type="EMBL" id="CAG8844943.1"/>
    </source>
</evidence>
<comment type="caution">
    <text evidence="1">The sequence shown here is derived from an EMBL/GenBank/DDBJ whole genome shotgun (WGS) entry which is preliminary data.</text>
</comment>
<accession>A0ACA9SNK8</accession>
<evidence type="ECO:0000313" key="2">
    <source>
        <dbReference type="Proteomes" id="UP000789920"/>
    </source>
</evidence>
<feature type="non-terminal residue" evidence="1">
    <location>
        <position position="87"/>
    </location>
</feature>
<proteinExistence type="predicted"/>
<sequence>IIQSSLGIFMRNVMISTSTESLSHSNANMELVLSVAKKLYMNAMCRLPGRDHRKTQNHIPKGRVYTVPQTHILMSGDVVSSNIDRDS</sequence>
<keyword evidence="2" id="KW-1185">Reference proteome</keyword>
<organism evidence="1 2">
    <name type="scientific">Racocetra persica</name>
    <dbReference type="NCBI Taxonomy" id="160502"/>
    <lineage>
        <taxon>Eukaryota</taxon>
        <taxon>Fungi</taxon>
        <taxon>Fungi incertae sedis</taxon>
        <taxon>Mucoromycota</taxon>
        <taxon>Glomeromycotina</taxon>
        <taxon>Glomeromycetes</taxon>
        <taxon>Diversisporales</taxon>
        <taxon>Gigasporaceae</taxon>
        <taxon>Racocetra</taxon>
    </lineage>
</organism>
<dbReference type="EMBL" id="CAJVQC010144659">
    <property type="protein sequence ID" value="CAG8844943.1"/>
    <property type="molecule type" value="Genomic_DNA"/>
</dbReference>
<name>A0ACA9SNK8_9GLOM</name>